<keyword evidence="2" id="KW-1185">Reference proteome</keyword>
<dbReference type="Proteomes" id="UP000708208">
    <property type="component" value="Unassembled WGS sequence"/>
</dbReference>
<evidence type="ECO:0000313" key="2">
    <source>
        <dbReference type="Proteomes" id="UP000708208"/>
    </source>
</evidence>
<dbReference type="AlphaFoldDB" id="A0A8J2JKC2"/>
<organism evidence="1 2">
    <name type="scientific">Allacma fusca</name>
    <dbReference type="NCBI Taxonomy" id="39272"/>
    <lineage>
        <taxon>Eukaryota</taxon>
        <taxon>Metazoa</taxon>
        <taxon>Ecdysozoa</taxon>
        <taxon>Arthropoda</taxon>
        <taxon>Hexapoda</taxon>
        <taxon>Collembola</taxon>
        <taxon>Symphypleona</taxon>
        <taxon>Sminthuridae</taxon>
        <taxon>Allacma</taxon>
    </lineage>
</organism>
<reference evidence="1" key="1">
    <citation type="submission" date="2021-06" db="EMBL/GenBank/DDBJ databases">
        <authorList>
            <person name="Hodson N. C."/>
            <person name="Mongue J. A."/>
            <person name="Jaron S. K."/>
        </authorList>
    </citation>
    <scope>NUCLEOTIDE SEQUENCE</scope>
</reference>
<gene>
    <name evidence="1" type="ORF">AFUS01_LOCUS8268</name>
</gene>
<evidence type="ECO:0000313" key="1">
    <source>
        <dbReference type="EMBL" id="CAG7718910.1"/>
    </source>
</evidence>
<dbReference type="EMBL" id="CAJVCH010057117">
    <property type="protein sequence ID" value="CAG7718910.1"/>
    <property type="molecule type" value="Genomic_DNA"/>
</dbReference>
<name>A0A8J2JKC2_9HEXA</name>
<accession>A0A8J2JKC2</accession>
<proteinExistence type="predicted"/>
<protein>
    <submittedName>
        <fullName evidence="1">Uncharacterized protein</fullName>
    </submittedName>
</protein>
<sequence length="164" mass="18503">MTWNCGLVCGCGCLLARKNLEGTREQVTDNSGKNKVTQPKETFLGVGYPFLKRLRRREIESIFCYVTNSIYYAPLTLDDDDDDDDEGDNDYGDRVQSSVLPEPIVALQPLIAGRRVSPYRQLTVDTSLIVTSSHPSALQSFSKFLLDLPYLYPFNCKFIFNSLS</sequence>
<comment type="caution">
    <text evidence="1">The sequence shown here is derived from an EMBL/GenBank/DDBJ whole genome shotgun (WGS) entry which is preliminary data.</text>
</comment>